<dbReference type="AlphaFoldDB" id="A0A179IK04"/>
<organism evidence="2 3">
    <name type="scientific">Cordyceps confragosa</name>
    <name type="common">Lecanicillium lecanii</name>
    <dbReference type="NCBI Taxonomy" id="2714763"/>
    <lineage>
        <taxon>Eukaryota</taxon>
        <taxon>Fungi</taxon>
        <taxon>Dikarya</taxon>
        <taxon>Ascomycota</taxon>
        <taxon>Pezizomycotina</taxon>
        <taxon>Sordariomycetes</taxon>
        <taxon>Hypocreomycetidae</taxon>
        <taxon>Hypocreales</taxon>
        <taxon>Cordycipitaceae</taxon>
        <taxon>Akanthomyces</taxon>
    </lineage>
</organism>
<feature type="domain" description="2EXR" evidence="1">
    <location>
        <begin position="6"/>
        <end position="122"/>
    </location>
</feature>
<evidence type="ECO:0000313" key="3">
    <source>
        <dbReference type="Proteomes" id="UP000243081"/>
    </source>
</evidence>
<comment type="caution">
    <text evidence="2">The sequence shown here is derived from an EMBL/GenBank/DDBJ whole genome shotgun (WGS) entry which is preliminary data.</text>
</comment>
<keyword evidence="3" id="KW-1185">Reference proteome</keyword>
<accession>A0A179IK04</accession>
<dbReference type="Proteomes" id="UP000243081">
    <property type="component" value="Unassembled WGS sequence"/>
</dbReference>
<dbReference type="EMBL" id="LUKN01000773">
    <property type="protein sequence ID" value="OAR02222.1"/>
    <property type="molecule type" value="Genomic_DNA"/>
</dbReference>
<protein>
    <recommendedName>
        <fullName evidence="1">2EXR domain-containing protein</fullName>
    </recommendedName>
</protein>
<dbReference type="OrthoDB" id="3546385at2759"/>
<name>A0A179IK04_CORDF</name>
<dbReference type="Pfam" id="PF20150">
    <property type="entry name" value="2EXR"/>
    <property type="match status" value="1"/>
</dbReference>
<evidence type="ECO:0000313" key="2">
    <source>
        <dbReference type="EMBL" id="OAR02222.1"/>
    </source>
</evidence>
<sequence>MATALFTVFPRLPVEIRLQIWHLALVPKPPGRVLFCFRKGCWLPKRLAATDPRFDPAHEDKNLVLEFRHEFLNQAEFTIPMIWVSREARSIAQPYVVSQKLHCTDNVSGVCQRGYDPARDIVLAPTTGILQSLLTESSERLFEPGSSMRGVDCSYPEIFRLAITREGLAWLAALDFCELWDPYLALEALYVMVSVPKDIQTRQAGRHWEIVSAHDTAYVWDVNARKMVWRGERSSASPLGELFAQIESCTVGLAEKLVELGRDRFEMHAVYAVQR</sequence>
<dbReference type="OMA" id="FHFTRPF"/>
<proteinExistence type="predicted"/>
<evidence type="ECO:0000259" key="1">
    <source>
        <dbReference type="Pfam" id="PF20150"/>
    </source>
</evidence>
<gene>
    <name evidence="2" type="ORF">LLEC1_06560</name>
</gene>
<reference evidence="2 3" key="1">
    <citation type="submission" date="2016-03" db="EMBL/GenBank/DDBJ databases">
        <title>Fine-scale spatial genetic structure of a fungal parasite of coffee scale insects.</title>
        <authorList>
            <person name="Jackson D."/>
            <person name="Zemenick K.A."/>
            <person name="Malloure B."/>
            <person name="Quandt C.A."/>
            <person name="James T.Y."/>
        </authorList>
    </citation>
    <scope>NUCLEOTIDE SEQUENCE [LARGE SCALE GENOMIC DNA]</scope>
    <source>
        <strain evidence="2 3">UM487</strain>
    </source>
</reference>
<dbReference type="InterPro" id="IPR045518">
    <property type="entry name" value="2EXR"/>
</dbReference>